<dbReference type="Gene3D" id="3.40.50.2000">
    <property type="entry name" value="Glycogen Phosphorylase B"/>
    <property type="match status" value="2"/>
</dbReference>
<protein>
    <recommendedName>
        <fullName evidence="1">D-inositol 3-phosphate glycosyltransferase</fullName>
    </recommendedName>
</protein>
<sequence>MRILIVTPWFPTSDLPESGIFVAREAEALAAEHDVTVVHFDAIGIPGESVIPPGVGVSREFVRLYSPASLRRARKLVNQAARDADVVHTHALPGLLPWIVGRPSKRPWVHTEHWSGLTSPETLPLAQRAVRQALLPILRRPDVVITECQRLADAVRRHRKGRVELVPCIVDSITPPDRPAADEVLRIVSVGGLIPRKGPGLALDAVKVLRDRGTDARLTWVGDGPQRQDLECQVAAEGLESSVTFTGSLPSTGVSDELAKATLFLLPTQGDNFCVVTAEALVHGRPVVSGANTGAVDYCAPSVSVFVEEQTGIAYADAVAALHAKTAELASEDVAATVRGLFSAERVRSLLGSIYSTVD</sequence>
<dbReference type="InterPro" id="IPR028098">
    <property type="entry name" value="Glyco_trans_4-like_N"/>
</dbReference>
<dbReference type="Pfam" id="PF13692">
    <property type="entry name" value="Glyco_trans_1_4"/>
    <property type="match status" value="1"/>
</dbReference>
<feature type="domain" description="Glycosyltransferase subfamily 4-like N-terminal" evidence="4">
    <location>
        <begin position="21"/>
        <end position="171"/>
    </location>
</feature>
<dbReference type="EMBL" id="JAEMWU010000001">
    <property type="protein sequence ID" value="MBN8205700.1"/>
    <property type="molecule type" value="Genomic_DNA"/>
</dbReference>
<comment type="caution">
    <text evidence="5">The sequence shown here is derived from an EMBL/GenBank/DDBJ whole genome shotgun (WGS) entry which is preliminary data.</text>
</comment>
<keyword evidence="3" id="KW-0808">Transferase</keyword>
<gene>
    <name evidence="5" type="ORF">JF543_06970</name>
</gene>
<accession>A0A939IRF6</accession>
<dbReference type="RefSeq" id="WP_206823457.1">
    <property type="nucleotide sequence ID" value="NZ_JAEMWU010000001.1"/>
</dbReference>
<dbReference type="GO" id="GO:1901137">
    <property type="term" value="P:carbohydrate derivative biosynthetic process"/>
    <property type="evidence" value="ECO:0007669"/>
    <property type="project" value="UniProtKB-ARBA"/>
</dbReference>
<dbReference type="GO" id="GO:0016758">
    <property type="term" value="F:hexosyltransferase activity"/>
    <property type="evidence" value="ECO:0007669"/>
    <property type="project" value="TreeGrafter"/>
</dbReference>
<dbReference type="PANTHER" id="PTHR45947:SF3">
    <property type="entry name" value="SULFOQUINOVOSYL TRANSFERASE SQD2"/>
    <property type="match status" value="1"/>
</dbReference>
<dbReference type="InterPro" id="IPR050194">
    <property type="entry name" value="Glycosyltransferase_grp1"/>
</dbReference>
<reference evidence="5" key="1">
    <citation type="submission" date="2020-12" db="EMBL/GenBank/DDBJ databases">
        <title>PHA producing bacteria isolated from mangrove.</title>
        <authorList>
            <person name="Zheng W."/>
            <person name="Yu S."/>
            <person name="Huang Y."/>
        </authorList>
    </citation>
    <scope>NUCLEOTIDE SEQUENCE</scope>
    <source>
        <strain evidence="5">GN8-5</strain>
    </source>
</reference>
<evidence type="ECO:0000313" key="5">
    <source>
        <dbReference type="EMBL" id="MBN8205700.1"/>
    </source>
</evidence>
<name>A0A939IRF6_9MICO</name>
<dbReference type="Proteomes" id="UP000664385">
    <property type="component" value="Unassembled WGS sequence"/>
</dbReference>
<evidence type="ECO:0000256" key="3">
    <source>
        <dbReference type="ARBA" id="ARBA00022679"/>
    </source>
</evidence>
<evidence type="ECO:0000256" key="1">
    <source>
        <dbReference type="ARBA" id="ARBA00021292"/>
    </source>
</evidence>
<dbReference type="PANTHER" id="PTHR45947">
    <property type="entry name" value="SULFOQUINOVOSYL TRANSFERASE SQD2"/>
    <property type="match status" value="1"/>
</dbReference>
<keyword evidence="2" id="KW-0328">Glycosyltransferase</keyword>
<evidence type="ECO:0000256" key="2">
    <source>
        <dbReference type="ARBA" id="ARBA00022676"/>
    </source>
</evidence>
<dbReference type="SUPFAM" id="SSF53756">
    <property type="entry name" value="UDP-Glycosyltransferase/glycogen phosphorylase"/>
    <property type="match status" value="1"/>
</dbReference>
<dbReference type="AlphaFoldDB" id="A0A939IRF6"/>
<dbReference type="Pfam" id="PF13439">
    <property type="entry name" value="Glyco_transf_4"/>
    <property type="match status" value="1"/>
</dbReference>
<evidence type="ECO:0000259" key="4">
    <source>
        <dbReference type="Pfam" id="PF13439"/>
    </source>
</evidence>
<evidence type="ECO:0000313" key="6">
    <source>
        <dbReference type="Proteomes" id="UP000664385"/>
    </source>
</evidence>
<organism evidence="5 6">
    <name type="scientific">Microbacterium esteraromaticum</name>
    <dbReference type="NCBI Taxonomy" id="57043"/>
    <lineage>
        <taxon>Bacteria</taxon>
        <taxon>Bacillati</taxon>
        <taxon>Actinomycetota</taxon>
        <taxon>Actinomycetes</taxon>
        <taxon>Micrococcales</taxon>
        <taxon>Microbacteriaceae</taxon>
        <taxon>Microbacterium</taxon>
    </lineage>
</organism>
<proteinExistence type="predicted"/>